<keyword evidence="2" id="KW-0472">Membrane</keyword>
<keyword evidence="2" id="KW-1133">Transmembrane helix</keyword>
<keyword evidence="2" id="KW-0812">Transmembrane</keyword>
<evidence type="ECO:0000256" key="1">
    <source>
        <dbReference type="SAM" id="MobiDB-lite"/>
    </source>
</evidence>
<evidence type="ECO:0000256" key="2">
    <source>
        <dbReference type="SAM" id="Phobius"/>
    </source>
</evidence>
<organism evidence="3 4">
    <name type="scientific">Nezara viridula</name>
    <name type="common">Southern green stink bug</name>
    <name type="synonym">Cimex viridulus</name>
    <dbReference type="NCBI Taxonomy" id="85310"/>
    <lineage>
        <taxon>Eukaryota</taxon>
        <taxon>Metazoa</taxon>
        <taxon>Ecdysozoa</taxon>
        <taxon>Arthropoda</taxon>
        <taxon>Hexapoda</taxon>
        <taxon>Insecta</taxon>
        <taxon>Pterygota</taxon>
        <taxon>Neoptera</taxon>
        <taxon>Paraneoptera</taxon>
        <taxon>Hemiptera</taxon>
        <taxon>Heteroptera</taxon>
        <taxon>Panheteroptera</taxon>
        <taxon>Pentatomomorpha</taxon>
        <taxon>Pentatomoidea</taxon>
        <taxon>Pentatomidae</taxon>
        <taxon>Pentatominae</taxon>
        <taxon>Nezara</taxon>
    </lineage>
</organism>
<protein>
    <submittedName>
        <fullName evidence="3">Uncharacterized protein</fullName>
    </submittedName>
</protein>
<dbReference type="AlphaFoldDB" id="A0A9P0MS41"/>
<evidence type="ECO:0000313" key="4">
    <source>
        <dbReference type="Proteomes" id="UP001152798"/>
    </source>
</evidence>
<dbReference type="PROSITE" id="PS51257">
    <property type="entry name" value="PROKAR_LIPOPROTEIN"/>
    <property type="match status" value="1"/>
</dbReference>
<accession>A0A9P0MS41</accession>
<evidence type="ECO:0000313" key="3">
    <source>
        <dbReference type="EMBL" id="CAH1402954.1"/>
    </source>
</evidence>
<feature type="transmembrane region" description="Helical" evidence="2">
    <location>
        <begin position="6"/>
        <end position="25"/>
    </location>
</feature>
<dbReference type="EMBL" id="OV725081">
    <property type="protein sequence ID" value="CAH1402954.1"/>
    <property type="molecule type" value="Genomic_DNA"/>
</dbReference>
<feature type="region of interest" description="Disordered" evidence="1">
    <location>
        <begin position="68"/>
        <end position="90"/>
    </location>
</feature>
<keyword evidence="4" id="KW-1185">Reference proteome</keyword>
<reference evidence="3" key="1">
    <citation type="submission" date="2022-01" db="EMBL/GenBank/DDBJ databases">
        <authorList>
            <person name="King R."/>
        </authorList>
    </citation>
    <scope>NUCLEOTIDE SEQUENCE</scope>
</reference>
<dbReference type="Proteomes" id="UP001152798">
    <property type="component" value="Chromosome 5"/>
</dbReference>
<dbReference type="OrthoDB" id="6602652at2759"/>
<gene>
    <name evidence="3" type="ORF">NEZAVI_LOCUS11647</name>
</gene>
<proteinExistence type="predicted"/>
<sequence>MGKEQYLTPALVTVAACTIGAYLIWRQAAISAVEPSNNNEVVVRTRNRRTEIDPEDKATAAEVIKSTNDHGYIQSHPSTFGEMLPPPMAP</sequence>
<name>A0A9P0MS41_NEZVI</name>